<keyword evidence="4" id="KW-0812">Transmembrane</keyword>
<dbReference type="OrthoDB" id="9810447at2"/>
<evidence type="ECO:0000256" key="3">
    <source>
        <dbReference type="ARBA" id="ARBA00022553"/>
    </source>
</evidence>
<dbReference type="Gene3D" id="1.10.287.130">
    <property type="match status" value="1"/>
</dbReference>
<accession>A0A2T5JBH1</accession>
<feature type="transmembrane region" description="Helical" evidence="4">
    <location>
        <begin position="47"/>
        <end position="71"/>
    </location>
</feature>
<feature type="transmembrane region" description="Helical" evidence="4">
    <location>
        <begin position="127"/>
        <end position="147"/>
    </location>
</feature>
<proteinExistence type="predicted"/>
<feature type="transmembrane region" description="Helical" evidence="4">
    <location>
        <begin position="105"/>
        <end position="122"/>
    </location>
</feature>
<dbReference type="EC" id="2.7.13.3" evidence="2"/>
<dbReference type="InterPro" id="IPR005467">
    <property type="entry name" value="His_kinase_dom"/>
</dbReference>
<dbReference type="Gene3D" id="3.30.565.10">
    <property type="entry name" value="Histidine kinase-like ATPase, C-terminal domain"/>
    <property type="match status" value="1"/>
</dbReference>
<dbReference type="InterPro" id="IPR003594">
    <property type="entry name" value="HATPase_dom"/>
</dbReference>
<dbReference type="GO" id="GO:0000155">
    <property type="term" value="F:phosphorelay sensor kinase activity"/>
    <property type="evidence" value="ECO:0007669"/>
    <property type="project" value="InterPro"/>
</dbReference>
<feature type="transmembrane region" description="Helical" evidence="4">
    <location>
        <begin position="167"/>
        <end position="184"/>
    </location>
</feature>
<dbReference type="InterPro" id="IPR004358">
    <property type="entry name" value="Sig_transdc_His_kin-like_C"/>
</dbReference>
<feature type="transmembrane region" description="Helical" evidence="4">
    <location>
        <begin position="83"/>
        <end position="99"/>
    </location>
</feature>
<evidence type="ECO:0000256" key="4">
    <source>
        <dbReference type="SAM" id="Phobius"/>
    </source>
</evidence>
<dbReference type="SMART" id="SM00388">
    <property type="entry name" value="HisKA"/>
    <property type="match status" value="1"/>
</dbReference>
<dbReference type="AlphaFoldDB" id="A0A2T5JBH1"/>
<keyword evidence="3" id="KW-0597">Phosphoprotein</keyword>
<dbReference type="EMBL" id="QAOQ01000003">
    <property type="protein sequence ID" value="PTQ98129.1"/>
    <property type="molecule type" value="Genomic_DNA"/>
</dbReference>
<keyword evidence="7" id="KW-1185">Reference proteome</keyword>
<dbReference type="Proteomes" id="UP000244168">
    <property type="component" value="Unassembled WGS sequence"/>
</dbReference>
<sequence length="438" mass="48184">MNIPASIRRVKDKIGGSSQDFPLTVRIFHSVLAICVAALAYNVPLNWVVGLPAIALASGITGAAVAVLYYLSRFRGHTAVSRIVFCIIGNLLFVANYFLNSGIDGPTGYFFLLMLVVMVAIVPVSEYWYWVGCNVLLFLGLHIIQYFDPSTVPFTYPAIADRYVDVSSAYLTVTVMVLACFYIIRSRYETERREAQQNAARLKVLDAEKNKLFSIISHDLRSPLAHIQNYLELLVEYDLTEEEKREIKVQLLRSTKCTLDMVDNVLQWSKSQLGGSKPLVESLNVAVLLEPVVQLFSNIANRKQIVLEDILVADATIWGNADMVLLIVRNLLNNAIKFTSPGGKVRVSAGQTNSSCLIIVKDSGNGTPTNLNDDIFDFSTVSTAGTANETGVGLGLALCREYTAFLGGRIWFNCDAQSGTTFFVELPATAVAVPEIML</sequence>
<evidence type="ECO:0000259" key="5">
    <source>
        <dbReference type="PROSITE" id="PS50109"/>
    </source>
</evidence>
<dbReference type="PRINTS" id="PR00344">
    <property type="entry name" value="BCTRLSENSOR"/>
</dbReference>
<dbReference type="SUPFAM" id="SSF47384">
    <property type="entry name" value="Homodimeric domain of signal transducing histidine kinase"/>
    <property type="match status" value="1"/>
</dbReference>
<dbReference type="InterPro" id="IPR003661">
    <property type="entry name" value="HisK_dim/P_dom"/>
</dbReference>
<reference evidence="6 7" key="1">
    <citation type="submission" date="2018-04" db="EMBL/GenBank/DDBJ databases">
        <title>Genomic Encyclopedia of Archaeal and Bacterial Type Strains, Phase II (KMG-II): from individual species to whole genera.</title>
        <authorList>
            <person name="Goeker M."/>
        </authorList>
    </citation>
    <scope>NUCLEOTIDE SEQUENCE [LARGE SCALE GENOMIC DNA]</scope>
    <source>
        <strain evidence="6 7">DSM 26809</strain>
    </source>
</reference>
<keyword evidence="6" id="KW-0418">Kinase</keyword>
<dbReference type="RefSeq" id="WP_107828312.1">
    <property type="nucleotide sequence ID" value="NZ_CP160205.1"/>
</dbReference>
<feature type="transmembrane region" description="Helical" evidence="4">
    <location>
        <begin position="21"/>
        <end position="41"/>
    </location>
</feature>
<gene>
    <name evidence="6" type="ORF">C8P68_103289</name>
</gene>
<comment type="caution">
    <text evidence="6">The sequence shown here is derived from an EMBL/GenBank/DDBJ whole genome shotgun (WGS) entry which is preliminary data.</text>
</comment>
<dbReference type="InterPro" id="IPR036890">
    <property type="entry name" value="HATPase_C_sf"/>
</dbReference>
<evidence type="ECO:0000313" key="6">
    <source>
        <dbReference type="EMBL" id="PTQ98129.1"/>
    </source>
</evidence>
<evidence type="ECO:0000256" key="1">
    <source>
        <dbReference type="ARBA" id="ARBA00000085"/>
    </source>
</evidence>
<keyword evidence="6" id="KW-0808">Transferase</keyword>
<evidence type="ECO:0000313" key="7">
    <source>
        <dbReference type="Proteomes" id="UP000244168"/>
    </source>
</evidence>
<dbReference type="PANTHER" id="PTHR43547">
    <property type="entry name" value="TWO-COMPONENT HISTIDINE KINASE"/>
    <property type="match status" value="1"/>
</dbReference>
<dbReference type="PROSITE" id="PS50109">
    <property type="entry name" value="HIS_KIN"/>
    <property type="match status" value="1"/>
</dbReference>
<dbReference type="Pfam" id="PF02518">
    <property type="entry name" value="HATPase_c"/>
    <property type="match status" value="1"/>
</dbReference>
<comment type="catalytic activity">
    <reaction evidence="1">
        <text>ATP + protein L-histidine = ADP + protein N-phospho-L-histidine.</text>
        <dbReference type="EC" id="2.7.13.3"/>
    </reaction>
</comment>
<organism evidence="6 7">
    <name type="scientific">Mucilaginibacter yixingensis</name>
    <dbReference type="NCBI Taxonomy" id="1295612"/>
    <lineage>
        <taxon>Bacteria</taxon>
        <taxon>Pseudomonadati</taxon>
        <taxon>Bacteroidota</taxon>
        <taxon>Sphingobacteriia</taxon>
        <taxon>Sphingobacteriales</taxon>
        <taxon>Sphingobacteriaceae</taxon>
        <taxon>Mucilaginibacter</taxon>
    </lineage>
</organism>
<dbReference type="SUPFAM" id="SSF55874">
    <property type="entry name" value="ATPase domain of HSP90 chaperone/DNA topoisomerase II/histidine kinase"/>
    <property type="match status" value="1"/>
</dbReference>
<dbReference type="Pfam" id="PF00512">
    <property type="entry name" value="HisKA"/>
    <property type="match status" value="1"/>
</dbReference>
<keyword evidence="4" id="KW-1133">Transmembrane helix</keyword>
<name>A0A2T5JBH1_9SPHI</name>
<dbReference type="CDD" id="cd00082">
    <property type="entry name" value="HisKA"/>
    <property type="match status" value="1"/>
</dbReference>
<protein>
    <recommendedName>
        <fullName evidence="2">histidine kinase</fullName>
        <ecNumber evidence="2">2.7.13.3</ecNumber>
    </recommendedName>
</protein>
<feature type="domain" description="Histidine kinase" evidence="5">
    <location>
        <begin position="215"/>
        <end position="430"/>
    </location>
</feature>
<dbReference type="InterPro" id="IPR036097">
    <property type="entry name" value="HisK_dim/P_sf"/>
</dbReference>
<dbReference type="PANTHER" id="PTHR43547:SF2">
    <property type="entry name" value="HYBRID SIGNAL TRANSDUCTION HISTIDINE KINASE C"/>
    <property type="match status" value="1"/>
</dbReference>
<keyword evidence="4" id="KW-0472">Membrane</keyword>
<dbReference type="SMART" id="SM00387">
    <property type="entry name" value="HATPase_c"/>
    <property type="match status" value="1"/>
</dbReference>
<evidence type="ECO:0000256" key="2">
    <source>
        <dbReference type="ARBA" id="ARBA00012438"/>
    </source>
</evidence>